<dbReference type="Proteomes" id="UP001420932">
    <property type="component" value="Unassembled WGS sequence"/>
</dbReference>
<dbReference type="InterPro" id="IPR043128">
    <property type="entry name" value="Rev_trsase/Diguanyl_cyclase"/>
</dbReference>
<dbReference type="PANTHER" id="PTHR33064:SF37">
    <property type="entry name" value="RIBONUCLEASE H"/>
    <property type="match status" value="1"/>
</dbReference>
<proteinExistence type="predicted"/>
<accession>A0AAP0NUW9</accession>
<comment type="caution">
    <text evidence="2">The sequence shown here is derived from an EMBL/GenBank/DDBJ whole genome shotgun (WGS) entry which is preliminary data.</text>
</comment>
<dbReference type="InterPro" id="IPR041577">
    <property type="entry name" value="RT_RNaseH_2"/>
</dbReference>
<sequence>MIAAPMMRLTKKDDRFDWSHECEDAFWELKRKLTSAPVLALPVASRGFSVYIDASDTGLGRVLMQDGHLTAYLSRRLRPNEVNYSVHDLKLAAVVFALKA</sequence>
<evidence type="ECO:0000313" key="3">
    <source>
        <dbReference type="Proteomes" id="UP001420932"/>
    </source>
</evidence>
<evidence type="ECO:0000313" key="2">
    <source>
        <dbReference type="EMBL" id="KAK9120697.1"/>
    </source>
</evidence>
<reference evidence="2 3" key="1">
    <citation type="submission" date="2024-01" db="EMBL/GenBank/DDBJ databases">
        <title>Genome assemblies of Stephania.</title>
        <authorList>
            <person name="Yang L."/>
        </authorList>
    </citation>
    <scope>NUCLEOTIDE SEQUENCE [LARGE SCALE GENOMIC DNA]</scope>
    <source>
        <strain evidence="2">YNDBR</strain>
        <tissue evidence="2">Leaf</tissue>
    </source>
</reference>
<evidence type="ECO:0000259" key="1">
    <source>
        <dbReference type="Pfam" id="PF17919"/>
    </source>
</evidence>
<dbReference type="EMBL" id="JBBNAF010000008">
    <property type="protein sequence ID" value="KAK9120697.1"/>
    <property type="molecule type" value="Genomic_DNA"/>
</dbReference>
<dbReference type="AlphaFoldDB" id="A0AAP0NUW9"/>
<protein>
    <recommendedName>
        <fullName evidence="1">Reverse transcriptase/retrotransposon-derived protein RNase H-like domain-containing protein</fullName>
    </recommendedName>
</protein>
<dbReference type="PANTHER" id="PTHR33064">
    <property type="entry name" value="POL PROTEIN"/>
    <property type="match status" value="1"/>
</dbReference>
<dbReference type="InterPro" id="IPR051320">
    <property type="entry name" value="Viral_Replic_Matur_Polypro"/>
</dbReference>
<dbReference type="Gene3D" id="3.30.70.270">
    <property type="match status" value="1"/>
</dbReference>
<feature type="domain" description="Reverse transcriptase/retrotransposon-derived protein RNase H-like" evidence="1">
    <location>
        <begin position="18"/>
        <end position="99"/>
    </location>
</feature>
<organism evidence="2 3">
    <name type="scientific">Stephania yunnanensis</name>
    <dbReference type="NCBI Taxonomy" id="152371"/>
    <lineage>
        <taxon>Eukaryota</taxon>
        <taxon>Viridiplantae</taxon>
        <taxon>Streptophyta</taxon>
        <taxon>Embryophyta</taxon>
        <taxon>Tracheophyta</taxon>
        <taxon>Spermatophyta</taxon>
        <taxon>Magnoliopsida</taxon>
        <taxon>Ranunculales</taxon>
        <taxon>Menispermaceae</taxon>
        <taxon>Menispermoideae</taxon>
        <taxon>Cissampelideae</taxon>
        <taxon>Stephania</taxon>
    </lineage>
</organism>
<dbReference type="SUPFAM" id="SSF56672">
    <property type="entry name" value="DNA/RNA polymerases"/>
    <property type="match status" value="1"/>
</dbReference>
<keyword evidence="3" id="KW-1185">Reference proteome</keyword>
<gene>
    <name evidence="2" type="ORF">Syun_018314</name>
</gene>
<dbReference type="InterPro" id="IPR043502">
    <property type="entry name" value="DNA/RNA_pol_sf"/>
</dbReference>
<name>A0AAP0NUW9_9MAGN</name>
<dbReference type="Pfam" id="PF17919">
    <property type="entry name" value="RT_RNaseH_2"/>
    <property type="match status" value="1"/>
</dbReference>